<dbReference type="Proteomes" id="UP000094236">
    <property type="component" value="Unassembled WGS sequence"/>
</dbReference>
<evidence type="ECO:0000256" key="4">
    <source>
        <dbReference type="ARBA" id="ARBA00022763"/>
    </source>
</evidence>
<dbReference type="GO" id="GO:0000077">
    <property type="term" value="P:DNA damage checkpoint signaling"/>
    <property type="evidence" value="ECO:0007669"/>
    <property type="project" value="TreeGrafter"/>
</dbReference>
<dbReference type="GO" id="GO:0033314">
    <property type="term" value="P:mitotic DNA replication checkpoint signaling"/>
    <property type="evidence" value="ECO:0007669"/>
    <property type="project" value="TreeGrafter"/>
</dbReference>
<accession>A0A1E4TVF4</accession>
<dbReference type="InterPro" id="IPR004582">
    <property type="entry name" value="Checkpoint_prot_Rad17_Rad24"/>
</dbReference>
<keyword evidence="7" id="KW-0131">Cell cycle</keyword>
<evidence type="ECO:0000256" key="7">
    <source>
        <dbReference type="ARBA" id="ARBA00023306"/>
    </source>
</evidence>
<comment type="similarity">
    <text evidence="2">Belongs to the rad17/RAD24 family.</text>
</comment>
<dbReference type="Gene3D" id="3.40.50.300">
    <property type="entry name" value="P-loop containing nucleotide triphosphate hydrolases"/>
    <property type="match status" value="1"/>
</dbReference>
<keyword evidence="4" id="KW-0227">DNA damage</keyword>
<gene>
    <name evidence="10" type="ORF">PACTADRAFT_49216</name>
</gene>
<dbReference type="EMBL" id="KV454013">
    <property type="protein sequence ID" value="ODV95763.1"/>
    <property type="molecule type" value="Genomic_DNA"/>
</dbReference>
<dbReference type="Pfam" id="PF00004">
    <property type="entry name" value="AAA"/>
    <property type="match status" value="1"/>
</dbReference>
<evidence type="ECO:0000256" key="5">
    <source>
        <dbReference type="ARBA" id="ARBA00022840"/>
    </source>
</evidence>
<evidence type="ECO:0000256" key="6">
    <source>
        <dbReference type="ARBA" id="ARBA00023242"/>
    </source>
</evidence>
<name>A0A1E4TVF4_PACTA</name>
<dbReference type="GO" id="GO:0005634">
    <property type="term" value="C:nucleus"/>
    <property type="evidence" value="ECO:0007669"/>
    <property type="project" value="UniProtKB-SubCell"/>
</dbReference>
<keyword evidence="6" id="KW-0539">Nucleus</keyword>
<dbReference type="STRING" id="669874.A0A1E4TVF4"/>
<keyword evidence="11" id="KW-1185">Reference proteome</keyword>
<dbReference type="GO" id="GO:0003682">
    <property type="term" value="F:chromatin binding"/>
    <property type="evidence" value="ECO:0007669"/>
    <property type="project" value="TreeGrafter"/>
</dbReference>
<sequence>MQSSLERFFPSTKAPIRENGNLNNTINNLPVLKESISSETSDETQTETSDDGFLQTDTDDTRNGIFVDLEQENMKKRRSLMELLSGNQQNLKRQNTGFEDRGNTGTYTTAGSIDKVFVTLRYSRQKWLQLNQEPVHGGPIEILSDEEQEQEQEQEQEHEPRDVKHNNKIINISDFLKRPSMKTTKKKKPKHMKNRIVMVPESNFINSNTNSNTNTTTDEIEDVDTSSHDFFPLETRKFISKVNASSCLQNFKERQQDAELKKQLKENDLDNVEVPISLDDNQYQNSHPSFLEIFNKKSEISRLMKEKGINKTINPPILTSHDFHIYSTHNYNTPHRKLDLKLKEKNNNNENDYYVEIITNKESDSRLGPLLTQNIEMLDVSRHFLNYSYQFEPFSKDDIFGQILTKINSIKENSRLKRLVNLLDDETFANLKAENNLLFTDLFKPSSYKDLLIPSSKQKEIVMWFDNIFKKLNYTKKKPNRKHMLHAKLKNNEEDEADNSLNSFIVNDVDDYYYYSDNELPEADKELPLLIITGDSGIGKSAAITTIVEEMGYYIYNLDSSMIDKKNLKEIAIHQKFNSSNGEKQDSIILFDELPMLEQERDIFLGILKNLLLVTRKPVILLLKPTEYFELPDWLLSNQSYYKQIGFKKISRKVLLNYLSILGLIIGFNISDEILLNIIDNSNQNRNDLRKCINELQLLTEGIGNHNESEIIDDEEFGITYVNYIERSEKGKIRKGIENKENNSGNDYSYLLDLDKKYDRDYDYDFYLQLEESLYQGQMQGLTEEGSESYHLNELRKENSDLLVNKSMEYYISKHKQHKYSASRRYPRDTIFKSVADFLSNHNNIYYNLNFEKNKELVLLEFYYYILAISRRESIRLEYNEDLKFKANPKSLIIKGAACASNYKDENGRVVVMNSDNNWVEACFERLEKL</sequence>
<organism evidence="10 11">
    <name type="scientific">Pachysolen tannophilus NRRL Y-2460</name>
    <dbReference type="NCBI Taxonomy" id="669874"/>
    <lineage>
        <taxon>Eukaryota</taxon>
        <taxon>Fungi</taxon>
        <taxon>Dikarya</taxon>
        <taxon>Ascomycota</taxon>
        <taxon>Saccharomycotina</taxon>
        <taxon>Pichiomycetes</taxon>
        <taxon>Pachysolenaceae</taxon>
        <taxon>Pachysolen</taxon>
    </lineage>
</organism>
<dbReference type="InterPro" id="IPR027417">
    <property type="entry name" value="P-loop_NTPase"/>
</dbReference>
<dbReference type="GO" id="GO:0006281">
    <property type="term" value="P:DNA repair"/>
    <property type="evidence" value="ECO:0007669"/>
    <property type="project" value="InterPro"/>
</dbReference>
<evidence type="ECO:0000259" key="9">
    <source>
        <dbReference type="Pfam" id="PF00004"/>
    </source>
</evidence>
<protein>
    <recommendedName>
        <fullName evidence="9">ATPase AAA-type core domain-containing protein</fullName>
    </recommendedName>
</protein>
<feature type="region of interest" description="Disordered" evidence="8">
    <location>
        <begin position="1"/>
        <end position="60"/>
    </location>
</feature>
<dbReference type="PANTHER" id="PTHR12172:SF0">
    <property type="entry name" value="CELL CYCLE CHECKPOINT PROTEIN RAD17"/>
    <property type="match status" value="1"/>
</dbReference>
<feature type="compositionally biased region" description="Acidic residues" evidence="8">
    <location>
        <begin position="40"/>
        <end position="50"/>
    </location>
</feature>
<dbReference type="SUPFAM" id="SSF52540">
    <property type="entry name" value="P-loop containing nucleoside triphosphate hydrolases"/>
    <property type="match status" value="1"/>
</dbReference>
<keyword evidence="5" id="KW-0067">ATP-binding</keyword>
<reference evidence="11" key="1">
    <citation type="submission" date="2016-05" db="EMBL/GenBank/DDBJ databases">
        <title>Comparative genomics of biotechnologically important yeasts.</title>
        <authorList>
            <consortium name="DOE Joint Genome Institute"/>
            <person name="Riley R."/>
            <person name="Haridas S."/>
            <person name="Wolfe K.H."/>
            <person name="Lopes M.R."/>
            <person name="Hittinger C.T."/>
            <person name="Goker M."/>
            <person name="Salamov A."/>
            <person name="Wisecaver J."/>
            <person name="Long T.M."/>
            <person name="Aerts A.L."/>
            <person name="Barry K."/>
            <person name="Choi C."/>
            <person name="Clum A."/>
            <person name="Coughlan A.Y."/>
            <person name="Deshpande S."/>
            <person name="Douglass A.P."/>
            <person name="Hanson S.J."/>
            <person name="Klenk H.-P."/>
            <person name="Labutti K."/>
            <person name="Lapidus A."/>
            <person name="Lindquist E."/>
            <person name="Lipzen A."/>
            <person name="Meier-Kolthoff J.P."/>
            <person name="Ohm R.A."/>
            <person name="Otillar R.P."/>
            <person name="Pangilinan J."/>
            <person name="Peng Y."/>
            <person name="Rokas A."/>
            <person name="Rosa C.A."/>
            <person name="Scheuner C."/>
            <person name="Sibirny A.A."/>
            <person name="Slot J.C."/>
            <person name="Stielow J.B."/>
            <person name="Sun H."/>
            <person name="Kurtzman C.P."/>
            <person name="Blackwell M."/>
            <person name="Grigoriev I.V."/>
            <person name="Jeffries T.W."/>
        </authorList>
    </citation>
    <scope>NUCLEOTIDE SEQUENCE [LARGE SCALE GENOMIC DNA]</scope>
    <source>
        <strain evidence="11">NRRL Y-2460</strain>
    </source>
</reference>
<keyword evidence="3" id="KW-0547">Nucleotide-binding</keyword>
<evidence type="ECO:0000313" key="11">
    <source>
        <dbReference type="Proteomes" id="UP000094236"/>
    </source>
</evidence>
<dbReference type="PANTHER" id="PTHR12172">
    <property type="entry name" value="CELL CYCLE CHECKPOINT PROTEIN RAD17"/>
    <property type="match status" value="1"/>
</dbReference>
<dbReference type="GO" id="GO:0005524">
    <property type="term" value="F:ATP binding"/>
    <property type="evidence" value="ECO:0007669"/>
    <property type="project" value="UniProtKB-KW"/>
</dbReference>
<proteinExistence type="inferred from homology"/>
<dbReference type="GO" id="GO:0003689">
    <property type="term" value="F:DNA clamp loader activity"/>
    <property type="evidence" value="ECO:0007669"/>
    <property type="project" value="TreeGrafter"/>
</dbReference>
<feature type="compositionally biased region" description="Low complexity" evidence="8">
    <location>
        <begin position="19"/>
        <end position="39"/>
    </location>
</feature>
<evidence type="ECO:0000256" key="2">
    <source>
        <dbReference type="ARBA" id="ARBA00006168"/>
    </source>
</evidence>
<evidence type="ECO:0000256" key="8">
    <source>
        <dbReference type="SAM" id="MobiDB-lite"/>
    </source>
</evidence>
<feature type="domain" description="ATPase AAA-type core" evidence="9">
    <location>
        <begin position="531"/>
        <end position="601"/>
    </location>
</feature>
<evidence type="ECO:0000313" key="10">
    <source>
        <dbReference type="EMBL" id="ODV95763.1"/>
    </source>
</evidence>
<comment type="subcellular location">
    <subcellularLocation>
        <location evidence="1">Nucleus</location>
    </subcellularLocation>
</comment>
<dbReference type="GO" id="GO:0016887">
    <property type="term" value="F:ATP hydrolysis activity"/>
    <property type="evidence" value="ECO:0007669"/>
    <property type="project" value="InterPro"/>
</dbReference>
<evidence type="ECO:0000256" key="3">
    <source>
        <dbReference type="ARBA" id="ARBA00022741"/>
    </source>
</evidence>
<dbReference type="OrthoDB" id="10064318at2759"/>
<dbReference type="InterPro" id="IPR003959">
    <property type="entry name" value="ATPase_AAA_core"/>
</dbReference>
<evidence type="ECO:0000256" key="1">
    <source>
        <dbReference type="ARBA" id="ARBA00004123"/>
    </source>
</evidence>
<dbReference type="AlphaFoldDB" id="A0A1E4TVF4"/>